<reference evidence="1" key="1">
    <citation type="journal article" date="2021" name="Proc. Natl. Acad. Sci. U.S.A.">
        <title>A Catalog of Tens of Thousands of Viruses from Human Metagenomes Reveals Hidden Associations with Chronic Diseases.</title>
        <authorList>
            <person name="Tisza M.J."/>
            <person name="Buck C.B."/>
        </authorList>
    </citation>
    <scope>NUCLEOTIDE SEQUENCE</scope>
    <source>
        <strain evidence="1">CtJ3t72</strain>
    </source>
</reference>
<organism evidence="1">
    <name type="scientific">Siphoviridae sp. ctJ3t72</name>
    <dbReference type="NCBI Taxonomy" id="2826240"/>
    <lineage>
        <taxon>Viruses</taxon>
        <taxon>Duplodnaviria</taxon>
        <taxon>Heunggongvirae</taxon>
        <taxon>Uroviricota</taxon>
        <taxon>Caudoviricetes</taxon>
    </lineage>
</organism>
<name>A0A8S5QP86_9CAUD</name>
<accession>A0A8S5QP86</accession>
<dbReference type="EMBL" id="BK015698">
    <property type="protein sequence ID" value="DAE20625.1"/>
    <property type="molecule type" value="Genomic_DNA"/>
</dbReference>
<sequence length="71" mass="8350">MKTLTDRELYATQTAEFISLLGTKKICRVCQRSPQALTGWKKRGMPLSWRLVFKQRYPAEFKKVFGNEETH</sequence>
<protein>
    <submittedName>
        <fullName evidence="1">Uncharacterized protein</fullName>
    </submittedName>
</protein>
<proteinExistence type="predicted"/>
<evidence type="ECO:0000313" key="1">
    <source>
        <dbReference type="EMBL" id="DAE20625.1"/>
    </source>
</evidence>